<dbReference type="Gene3D" id="3.40.640.10">
    <property type="entry name" value="Type I PLP-dependent aspartate aminotransferase-like (Major domain)"/>
    <property type="match status" value="1"/>
</dbReference>
<dbReference type="EMBL" id="FCNV02000003">
    <property type="protein sequence ID" value="SAL28681.1"/>
    <property type="molecule type" value="Genomic_DNA"/>
</dbReference>
<dbReference type="Pfam" id="PF00266">
    <property type="entry name" value="Aminotran_5"/>
    <property type="match status" value="1"/>
</dbReference>
<dbReference type="Gene3D" id="3.90.1150.10">
    <property type="entry name" value="Aspartate Aminotransferase, domain 1"/>
    <property type="match status" value="1"/>
</dbReference>
<evidence type="ECO:0000313" key="3">
    <source>
        <dbReference type="EMBL" id="SAL28681.1"/>
    </source>
</evidence>
<reference evidence="3 4" key="1">
    <citation type="submission" date="2016-01" db="EMBL/GenBank/DDBJ databases">
        <authorList>
            <person name="Peeters C."/>
        </authorList>
    </citation>
    <scope>NUCLEOTIDE SEQUENCE [LARGE SCALE GENOMIC DNA]</scope>
    <source>
        <strain evidence="3">LMG 29315</strain>
    </source>
</reference>
<comment type="caution">
    <text evidence="3">The sequence shown here is derived from an EMBL/GenBank/DDBJ whole genome shotgun (WGS) entry which is preliminary data.</text>
</comment>
<keyword evidence="3" id="KW-0032">Aminotransferase</keyword>
<dbReference type="Proteomes" id="UP000198263">
    <property type="component" value="Unassembled WGS sequence"/>
</dbReference>
<evidence type="ECO:0000259" key="2">
    <source>
        <dbReference type="Pfam" id="PF00266"/>
    </source>
</evidence>
<dbReference type="AlphaFoldDB" id="A0A658QWC9"/>
<dbReference type="InterPro" id="IPR015421">
    <property type="entry name" value="PyrdxlP-dep_Trfase_major"/>
</dbReference>
<dbReference type="InterPro" id="IPR015422">
    <property type="entry name" value="PyrdxlP-dep_Trfase_small"/>
</dbReference>
<proteinExistence type="predicted"/>
<accession>A0A658QWC9</accession>
<gene>
    <name evidence="3" type="ORF">AWB72_02338</name>
</gene>
<dbReference type="OrthoDB" id="9764293at2"/>
<keyword evidence="3" id="KW-0808">Transferase</keyword>
<keyword evidence="1" id="KW-0663">Pyridoxal phosphate</keyword>
<organism evidence="3 4">
    <name type="scientific">Caballeronia concitans</name>
    <dbReference type="NCBI Taxonomy" id="1777133"/>
    <lineage>
        <taxon>Bacteria</taxon>
        <taxon>Pseudomonadati</taxon>
        <taxon>Pseudomonadota</taxon>
        <taxon>Betaproteobacteria</taxon>
        <taxon>Burkholderiales</taxon>
        <taxon>Burkholderiaceae</taxon>
        <taxon>Caballeronia</taxon>
    </lineage>
</organism>
<dbReference type="SUPFAM" id="SSF53383">
    <property type="entry name" value="PLP-dependent transferases"/>
    <property type="match status" value="1"/>
</dbReference>
<sequence length="421" mass="46028">MTDLLDIRTPEFETALAALPPTPESAPAIATDEPYWDAVRGLYRQSDALINLENGFWGAMAEPVKAMFHYWTDRVNFETTTLVRPHWSALHDGLRERAAAAMGCAVEEIEFTRNATEALLALISGYNRLSPGDTVLYSDLDYPCCKDAMEWLRERRGVTPVRITMPEPGASQDEFHRTVLETYAAALSAHPRTRLVLLSHVCFATGLVMPVAELSAMAEDAGADVIVDAAHSWGMLEFDVPALNAPFAALNLHKWIGAPLGCGAIYIRKGHLGKIDPYLGDRTWPADDIRARVHTGSPSFAAWLTLPAALELHRRIGAHAKEARLRALRDAWVTPARALPGVRIMTPDGPSMTAGITAFRLKGRSSKATCDALRERFGVFTVTRPGPDAGDVVRVTPALFSRISDAQRLVEALTVLAREAG</sequence>
<dbReference type="InterPro" id="IPR015424">
    <property type="entry name" value="PyrdxlP-dep_Trfase"/>
</dbReference>
<keyword evidence="4" id="KW-1185">Reference proteome</keyword>
<dbReference type="RefSeq" id="WP_040050945.1">
    <property type="nucleotide sequence ID" value="NZ_FCNV02000003.1"/>
</dbReference>
<dbReference type="InterPro" id="IPR000192">
    <property type="entry name" value="Aminotrans_V_dom"/>
</dbReference>
<evidence type="ECO:0000313" key="4">
    <source>
        <dbReference type="Proteomes" id="UP000198263"/>
    </source>
</evidence>
<name>A0A658QWC9_9BURK</name>
<dbReference type="PANTHER" id="PTHR43092">
    <property type="entry name" value="L-CYSTEINE DESULFHYDRASE"/>
    <property type="match status" value="1"/>
</dbReference>
<evidence type="ECO:0000256" key="1">
    <source>
        <dbReference type="ARBA" id="ARBA00022898"/>
    </source>
</evidence>
<dbReference type="PANTHER" id="PTHR43092:SF6">
    <property type="entry name" value="BLR1280 PROTEIN"/>
    <property type="match status" value="1"/>
</dbReference>
<dbReference type="GO" id="GO:0008483">
    <property type="term" value="F:transaminase activity"/>
    <property type="evidence" value="ECO:0007669"/>
    <property type="project" value="UniProtKB-KW"/>
</dbReference>
<protein>
    <submittedName>
        <fullName evidence="3">Aminotransferase, class V</fullName>
    </submittedName>
</protein>
<feature type="domain" description="Aminotransferase class V" evidence="2">
    <location>
        <begin position="89"/>
        <end position="380"/>
    </location>
</feature>